<dbReference type="Proteomes" id="UP000005546">
    <property type="component" value="Unassembled WGS sequence"/>
</dbReference>
<evidence type="ECO:0000256" key="4">
    <source>
        <dbReference type="PROSITE-ProRule" id="PRU00473"/>
    </source>
</evidence>
<dbReference type="InterPro" id="IPR006664">
    <property type="entry name" value="OMP_bac"/>
</dbReference>
<evidence type="ECO:0000313" key="8">
    <source>
        <dbReference type="EMBL" id="EGG52715.1"/>
    </source>
</evidence>
<evidence type="ECO:0000256" key="1">
    <source>
        <dbReference type="ARBA" id="ARBA00004442"/>
    </source>
</evidence>
<dbReference type="PANTHER" id="PTHR30329:SF21">
    <property type="entry name" value="LIPOPROTEIN YIAD-RELATED"/>
    <property type="match status" value="1"/>
</dbReference>
<evidence type="ECO:0000256" key="6">
    <source>
        <dbReference type="SAM" id="SignalP"/>
    </source>
</evidence>
<name>F3QVD4_9BACT</name>
<dbReference type="PROSITE" id="PS51123">
    <property type="entry name" value="OMPA_2"/>
    <property type="match status" value="1"/>
</dbReference>
<evidence type="ECO:0000256" key="2">
    <source>
        <dbReference type="ARBA" id="ARBA00023136"/>
    </source>
</evidence>
<dbReference type="InterPro" id="IPR050330">
    <property type="entry name" value="Bact_OuterMem_StrucFunc"/>
</dbReference>
<comment type="caution">
    <text evidence="8">The sequence shown here is derived from an EMBL/GenBank/DDBJ whole genome shotgun (WGS) entry which is preliminary data.</text>
</comment>
<dbReference type="HOGENOM" id="CLU_058370_0_0_10"/>
<keyword evidence="2 4" id="KW-0472">Membrane</keyword>
<dbReference type="Gene3D" id="3.30.1330.60">
    <property type="entry name" value="OmpA-like domain"/>
    <property type="match status" value="1"/>
</dbReference>
<dbReference type="CDD" id="cd07185">
    <property type="entry name" value="OmpA_C-like"/>
    <property type="match status" value="1"/>
</dbReference>
<keyword evidence="3" id="KW-0998">Cell outer membrane</keyword>
<dbReference type="SUPFAM" id="SSF103088">
    <property type="entry name" value="OmpA-like"/>
    <property type="match status" value="1"/>
</dbReference>
<proteinExistence type="predicted"/>
<feature type="chain" id="PRO_5003300702" evidence="6">
    <location>
        <begin position="21"/>
        <end position="394"/>
    </location>
</feature>
<comment type="subcellular location">
    <subcellularLocation>
        <location evidence="1">Cell outer membrane</location>
    </subcellularLocation>
</comment>
<dbReference type="InterPro" id="IPR006665">
    <property type="entry name" value="OmpA-like"/>
</dbReference>
<dbReference type="OrthoDB" id="1047776at2"/>
<dbReference type="GO" id="GO:0009279">
    <property type="term" value="C:cell outer membrane"/>
    <property type="evidence" value="ECO:0007669"/>
    <property type="project" value="UniProtKB-SubCell"/>
</dbReference>
<dbReference type="STRING" id="762982.HMPREF9442_02160"/>
<dbReference type="RefSeq" id="WP_008627945.1">
    <property type="nucleotide sequence ID" value="NZ_GL883865.1"/>
</dbReference>
<keyword evidence="6" id="KW-0732">Signal</keyword>
<evidence type="ECO:0000259" key="7">
    <source>
        <dbReference type="PROSITE" id="PS51123"/>
    </source>
</evidence>
<evidence type="ECO:0000256" key="3">
    <source>
        <dbReference type="ARBA" id="ARBA00023237"/>
    </source>
</evidence>
<feature type="region of interest" description="Disordered" evidence="5">
    <location>
        <begin position="244"/>
        <end position="265"/>
    </location>
</feature>
<keyword evidence="9" id="KW-1185">Reference proteome</keyword>
<reference evidence="8 9" key="1">
    <citation type="submission" date="2011-02" db="EMBL/GenBank/DDBJ databases">
        <authorList>
            <person name="Weinstock G."/>
            <person name="Sodergren E."/>
            <person name="Clifton S."/>
            <person name="Fulton L."/>
            <person name="Fulton B."/>
            <person name="Courtney L."/>
            <person name="Fronick C."/>
            <person name="Harrison M."/>
            <person name="Strong C."/>
            <person name="Farmer C."/>
            <person name="Delahaunty K."/>
            <person name="Markovic C."/>
            <person name="Hall O."/>
            <person name="Minx P."/>
            <person name="Tomlinson C."/>
            <person name="Mitreva M."/>
            <person name="Hou S."/>
            <person name="Chen J."/>
            <person name="Wollam A."/>
            <person name="Pepin K.H."/>
            <person name="Johnson M."/>
            <person name="Bhonagiri V."/>
            <person name="Zhang X."/>
            <person name="Suruliraj S."/>
            <person name="Warren W."/>
            <person name="Chinwalla A."/>
            <person name="Mardis E.R."/>
            <person name="Wilson R.K."/>
        </authorList>
    </citation>
    <scope>NUCLEOTIDE SEQUENCE [LARGE SCALE GENOMIC DNA]</scope>
    <source>
        <strain evidence="8 9">YIT 11841</strain>
    </source>
</reference>
<sequence>MKKSLIVVILSAFSISGLNAQDYNLGGNKFGDNWSIGLNGGIATPLTHSTFFKNSRAVIGLDINKQLSPIYGLTLESNWSINTQSRMAAQKSGTAFDAFNLMLLNRLNLNNMFAGYNGQPRLFEVEAVGGFGWLRLNDFYETGEGANHLASKAGVNFNFNLGEKKAWTVAIKPAILWDMSMWDADRAHSHPNFNANYANWEITAGVVYHFKNSNGKHHMTKVRAYDASEVSALNATINNLRQDVSSKDESMRNTANRLRNEEQKSADLERALQECRNQGPKVITNNKKTLESVVTFRQGKIVIDASQQPNVERIATYLKNHKEAKVNILGYASPEGSAEVNERIANQRAEAVKNMLVNKYRIDVRRITAKGQGVGYMFEEPDWNRVSICTIVED</sequence>
<dbReference type="eggNOG" id="COG2885">
    <property type="taxonomic scope" value="Bacteria"/>
</dbReference>
<dbReference type="PANTHER" id="PTHR30329">
    <property type="entry name" value="STATOR ELEMENT OF FLAGELLAR MOTOR COMPLEX"/>
    <property type="match status" value="1"/>
</dbReference>
<organism evidence="8 9">
    <name type="scientific">Paraprevotella xylaniphila YIT 11841</name>
    <dbReference type="NCBI Taxonomy" id="762982"/>
    <lineage>
        <taxon>Bacteria</taxon>
        <taxon>Pseudomonadati</taxon>
        <taxon>Bacteroidota</taxon>
        <taxon>Bacteroidia</taxon>
        <taxon>Bacteroidales</taxon>
        <taxon>Prevotellaceae</taxon>
        <taxon>Paraprevotella</taxon>
    </lineage>
</organism>
<dbReference type="Pfam" id="PF00691">
    <property type="entry name" value="OmpA"/>
    <property type="match status" value="1"/>
</dbReference>
<evidence type="ECO:0000313" key="9">
    <source>
        <dbReference type="Proteomes" id="UP000005546"/>
    </source>
</evidence>
<gene>
    <name evidence="8" type="ORF">HMPREF9442_02160</name>
</gene>
<protein>
    <submittedName>
        <fullName evidence="8">OmpA family protein</fullName>
    </submittedName>
</protein>
<evidence type="ECO:0000256" key="5">
    <source>
        <dbReference type="SAM" id="MobiDB-lite"/>
    </source>
</evidence>
<feature type="signal peptide" evidence="6">
    <location>
        <begin position="1"/>
        <end position="20"/>
    </location>
</feature>
<accession>F3QVD4</accession>
<dbReference type="GeneID" id="98398098"/>
<dbReference type="AlphaFoldDB" id="F3QVD4"/>
<dbReference type="PRINTS" id="PR01021">
    <property type="entry name" value="OMPADOMAIN"/>
</dbReference>
<dbReference type="InterPro" id="IPR036737">
    <property type="entry name" value="OmpA-like_sf"/>
</dbReference>
<feature type="domain" description="OmpA-like" evidence="7">
    <location>
        <begin position="283"/>
        <end position="394"/>
    </location>
</feature>
<dbReference type="EMBL" id="AFBR01000065">
    <property type="protein sequence ID" value="EGG52715.1"/>
    <property type="molecule type" value="Genomic_DNA"/>
</dbReference>